<dbReference type="Pfam" id="PF04214">
    <property type="entry name" value="DUF411"/>
    <property type="match status" value="2"/>
</dbReference>
<evidence type="ECO:0000313" key="1">
    <source>
        <dbReference type="EMBL" id="ELY40331.1"/>
    </source>
</evidence>
<protein>
    <recommendedName>
        <fullName evidence="3">Metal-binding protein</fullName>
    </recommendedName>
</protein>
<evidence type="ECO:0008006" key="3">
    <source>
        <dbReference type="Google" id="ProtNLM"/>
    </source>
</evidence>
<accession>L9VTF2</accession>
<evidence type="ECO:0000313" key="2">
    <source>
        <dbReference type="Proteomes" id="UP000011599"/>
    </source>
</evidence>
<keyword evidence="2" id="KW-1185">Reference proteome</keyword>
<dbReference type="PROSITE" id="PS51257">
    <property type="entry name" value="PROKAR_LIPOPROTEIN"/>
    <property type="match status" value="1"/>
</dbReference>
<dbReference type="OrthoDB" id="262137at2157"/>
<reference evidence="1 2" key="1">
    <citation type="journal article" date="2014" name="PLoS Genet.">
        <title>Phylogenetically driven sequencing of extremely halophilic archaea reveals strategies for static and dynamic osmo-response.</title>
        <authorList>
            <person name="Becker E.A."/>
            <person name="Seitzer P.M."/>
            <person name="Tritt A."/>
            <person name="Larsen D."/>
            <person name="Krusor M."/>
            <person name="Yao A.I."/>
            <person name="Wu D."/>
            <person name="Madern D."/>
            <person name="Eisen J.A."/>
            <person name="Darling A.E."/>
            <person name="Facciotti M.T."/>
        </authorList>
    </citation>
    <scope>NUCLEOTIDE SEQUENCE [LARGE SCALE GENOMIC DNA]</scope>
    <source>
        <strain evidence="1 2">GA33</strain>
    </source>
</reference>
<dbReference type="AlphaFoldDB" id="L9VTF2"/>
<dbReference type="EMBL" id="AOHW01000033">
    <property type="protein sequence ID" value="ELY40331.1"/>
    <property type="molecule type" value="Genomic_DNA"/>
</dbReference>
<name>L9VTF2_9EURY</name>
<gene>
    <name evidence="1" type="ORF">C496_12182</name>
</gene>
<sequence>MTITRRTLCASGATLALAGIAGCFDLGASSDVDDWNWSGSLPVERVVQHHDPSCGCCSEYVDYLETNGIDVRVAETADLEAVKRDLGVPADAESCHTLEFGDYLVEGHVPLSEMCIRDSVPLEAVEELFENEPDVDGLTAPGMPQHSPGMGPPGDEPLQIYAFDDSGAVSEFTTV</sequence>
<dbReference type="PATRIC" id="fig|1114856.3.peg.2541"/>
<proteinExistence type="predicted"/>
<dbReference type="STRING" id="1114856.GCA_000383975_02861"/>
<dbReference type="eggNOG" id="arCOG03913">
    <property type="taxonomic scope" value="Archaea"/>
</dbReference>
<organism evidence="1 2">
    <name type="scientific">Natronorubrum tibetense GA33</name>
    <dbReference type="NCBI Taxonomy" id="1114856"/>
    <lineage>
        <taxon>Archaea</taxon>
        <taxon>Methanobacteriati</taxon>
        <taxon>Methanobacteriota</taxon>
        <taxon>Stenosarchaea group</taxon>
        <taxon>Halobacteria</taxon>
        <taxon>Halobacteriales</taxon>
        <taxon>Natrialbaceae</taxon>
        <taxon>Natronorubrum</taxon>
    </lineage>
</organism>
<comment type="caution">
    <text evidence="1">The sequence shown here is derived from an EMBL/GenBank/DDBJ whole genome shotgun (WGS) entry which is preliminary data.</text>
</comment>
<dbReference type="InterPro" id="IPR007332">
    <property type="entry name" value="DUF411"/>
</dbReference>
<dbReference type="RefSeq" id="WP_006090305.1">
    <property type="nucleotide sequence ID" value="NZ_AOHW01000033.1"/>
</dbReference>
<dbReference type="Proteomes" id="UP000011599">
    <property type="component" value="Unassembled WGS sequence"/>
</dbReference>